<evidence type="ECO:0000313" key="7">
    <source>
        <dbReference type="EMBL" id="PJZ74686.1"/>
    </source>
</evidence>
<comment type="similarity">
    <text evidence="1">Belongs to the ABC transporter superfamily.</text>
</comment>
<dbReference type="NCBIfam" id="TIGR01727">
    <property type="entry name" value="oligo_HPY"/>
    <property type="match status" value="1"/>
</dbReference>
<dbReference type="FunFam" id="3.40.50.300:FF:000016">
    <property type="entry name" value="Oligopeptide ABC transporter ATP-binding component"/>
    <property type="match status" value="1"/>
</dbReference>
<comment type="caution">
    <text evidence="7">The sequence shown here is derived from an EMBL/GenBank/DDBJ whole genome shotgun (WGS) entry which is preliminary data.</text>
</comment>
<gene>
    <name evidence="6" type="ORF">CH360_01145</name>
    <name evidence="7" type="ORF">CH373_01145</name>
</gene>
<dbReference type="InterPro" id="IPR013563">
    <property type="entry name" value="Oligopep_ABC_C"/>
</dbReference>
<dbReference type="SUPFAM" id="SSF52540">
    <property type="entry name" value="P-loop containing nucleoside triphosphate hydrolases"/>
    <property type="match status" value="1"/>
</dbReference>
<dbReference type="EMBL" id="NPDZ01000001">
    <property type="protein sequence ID" value="PJZ74686.1"/>
    <property type="molecule type" value="Genomic_DNA"/>
</dbReference>
<dbReference type="PROSITE" id="PS00211">
    <property type="entry name" value="ABC_TRANSPORTER_1"/>
    <property type="match status" value="1"/>
</dbReference>
<evidence type="ECO:0000313" key="9">
    <source>
        <dbReference type="Proteomes" id="UP000231990"/>
    </source>
</evidence>
<dbReference type="GO" id="GO:0015833">
    <property type="term" value="P:peptide transport"/>
    <property type="evidence" value="ECO:0007669"/>
    <property type="project" value="InterPro"/>
</dbReference>
<dbReference type="EMBL" id="NPDY01000001">
    <property type="protein sequence ID" value="PJZ71153.1"/>
    <property type="molecule type" value="Genomic_DNA"/>
</dbReference>
<dbReference type="GO" id="GO:0055085">
    <property type="term" value="P:transmembrane transport"/>
    <property type="evidence" value="ECO:0007669"/>
    <property type="project" value="UniProtKB-ARBA"/>
</dbReference>
<dbReference type="RefSeq" id="WP_100712095.1">
    <property type="nucleotide sequence ID" value="NZ_NPDY01000001.1"/>
</dbReference>
<dbReference type="InterPro" id="IPR017871">
    <property type="entry name" value="ABC_transporter-like_CS"/>
</dbReference>
<evidence type="ECO:0000256" key="2">
    <source>
        <dbReference type="ARBA" id="ARBA00022448"/>
    </source>
</evidence>
<keyword evidence="2" id="KW-0813">Transport</keyword>
<dbReference type="InterPro" id="IPR050319">
    <property type="entry name" value="ABC_transp_ATP-bind"/>
</dbReference>
<dbReference type="CDD" id="cd03257">
    <property type="entry name" value="ABC_NikE_OppD_transporters"/>
    <property type="match status" value="1"/>
</dbReference>
<dbReference type="AlphaFoldDB" id="A0A2M9ZRH9"/>
<feature type="domain" description="ABC transporter" evidence="5">
    <location>
        <begin position="5"/>
        <end position="254"/>
    </location>
</feature>
<dbReference type="Pfam" id="PF08352">
    <property type="entry name" value="oligo_HPY"/>
    <property type="match status" value="1"/>
</dbReference>
<dbReference type="InterPro" id="IPR027417">
    <property type="entry name" value="P-loop_NTPase"/>
</dbReference>
<evidence type="ECO:0000256" key="1">
    <source>
        <dbReference type="ARBA" id="ARBA00005417"/>
    </source>
</evidence>
<accession>A0A2M9ZRH9</accession>
<keyword evidence="3" id="KW-0547">Nucleotide-binding</keyword>
<dbReference type="GO" id="GO:0005524">
    <property type="term" value="F:ATP binding"/>
    <property type="evidence" value="ECO:0007669"/>
    <property type="project" value="UniProtKB-KW"/>
</dbReference>
<evidence type="ECO:0000256" key="4">
    <source>
        <dbReference type="ARBA" id="ARBA00022840"/>
    </source>
</evidence>
<dbReference type="Gene3D" id="3.40.50.300">
    <property type="entry name" value="P-loop containing nucleotide triphosphate hydrolases"/>
    <property type="match status" value="1"/>
</dbReference>
<keyword evidence="8" id="KW-1185">Reference proteome</keyword>
<dbReference type="Proteomes" id="UP000231962">
    <property type="component" value="Unassembled WGS sequence"/>
</dbReference>
<keyword evidence="4 7" id="KW-0067">ATP-binding</keyword>
<organism evidence="7 9">
    <name type="scientific">Leptospira perolatii</name>
    <dbReference type="NCBI Taxonomy" id="2023191"/>
    <lineage>
        <taxon>Bacteria</taxon>
        <taxon>Pseudomonadati</taxon>
        <taxon>Spirochaetota</taxon>
        <taxon>Spirochaetia</taxon>
        <taxon>Leptospirales</taxon>
        <taxon>Leptospiraceae</taxon>
        <taxon>Leptospira</taxon>
    </lineage>
</organism>
<evidence type="ECO:0000313" key="6">
    <source>
        <dbReference type="EMBL" id="PJZ71153.1"/>
    </source>
</evidence>
<reference evidence="8 9" key="1">
    <citation type="submission" date="2017-07" db="EMBL/GenBank/DDBJ databases">
        <title>Leptospira spp. isolated from tropical soils.</title>
        <authorList>
            <person name="Thibeaux R."/>
            <person name="Iraola G."/>
            <person name="Ferres I."/>
            <person name="Bierque E."/>
            <person name="Girault D."/>
            <person name="Soupe-Gilbert M.-E."/>
            <person name="Picardeau M."/>
            <person name="Goarant C."/>
        </authorList>
    </citation>
    <scope>NUCLEOTIDE SEQUENCE [LARGE SCALE GENOMIC DNA]</scope>
    <source>
        <strain evidence="7 9">FH1-B-B1</strain>
        <strain evidence="6 8">FH1-B-C1</strain>
    </source>
</reference>
<dbReference type="InterPro" id="IPR003439">
    <property type="entry name" value="ABC_transporter-like_ATP-bd"/>
</dbReference>
<name>A0A2M9ZRH9_9LEPT</name>
<sequence length="321" mass="35673">MSSLLQIQDLTVGFGKETFFGKAKKTLLAVENVELNQSVGETLGLVGESGCGKSTLGRAILRLLTPDRGKIFFQGKEILSLNQSEFLPLRKKIQIVFQDPYSSLNPRLSIRDILTEGLYLHGNPTKVEAEHEAIMILEKVGLPTDILNRYPHEFSGGQRQRIAIARAFILKPEFVVLDEAVSALDVSTQAQVLLLLKELKKNLGLSYLFVSHDLSIVKAISDRIAVMYLGKIVEEGPTEKIAKSPAHPYTKALFGSVFDIENRKVRKQPLKGEVPSILNKPSGCHFHARCPIAKEVCKTTLPEWKMVSADHKAYCHFPLEG</sequence>
<dbReference type="GO" id="GO:0016887">
    <property type="term" value="F:ATP hydrolysis activity"/>
    <property type="evidence" value="ECO:0007669"/>
    <property type="project" value="InterPro"/>
</dbReference>
<dbReference type="Proteomes" id="UP000231990">
    <property type="component" value="Unassembled WGS sequence"/>
</dbReference>
<protein>
    <submittedName>
        <fullName evidence="7">Dipeptide/oligopeptide/nickel ABC transporter ATP-binding protein</fullName>
    </submittedName>
</protein>
<dbReference type="OrthoDB" id="337094at2"/>
<proteinExistence type="inferred from homology"/>
<evidence type="ECO:0000259" key="5">
    <source>
        <dbReference type="PROSITE" id="PS50893"/>
    </source>
</evidence>
<dbReference type="SMART" id="SM00382">
    <property type="entry name" value="AAA"/>
    <property type="match status" value="1"/>
</dbReference>
<evidence type="ECO:0000313" key="8">
    <source>
        <dbReference type="Proteomes" id="UP000231962"/>
    </source>
</evidence>
<dbReference type="PANTHER" id="PTHR43776">
    <property type="entry name" value="TRANSPORT ATP-BINDING PROTEIN"/>
    <property type="match status" value="1"/>
</dbReference>
<dbReference type="InterPro" id="IPR003593">
    <property type="entry name" value="AAA+_ATPase"/>
</dbReference>
<evidence type="ECO:0000256" key="3">
    <source>
        <dbReference type="ARBA" id="ARBA00022741"/>
    </source>
</evidence>
<dbReference type="PROSITE" id="PS50893">
    <property type="entry name" value="ABC_TRANSPORTER_2"/>
    <property type="match status" value="1"/>
</dbReference>
<dbReference type="PANTHER" id="PTHR43776:SF7">
    <property type="entry name" value="D,D-DIPEPTIDE TRANSPORT ATP-BINDING PROTEIN DDPF-RELATED"/>
    <property type="match status" value="1"/>
</dbReference>
<dbReference type="Pfam" id="PF00005">
    <property type="entry name" value="ABC_tran"/>
    <property type="match status" value="1"/>
</dbReference>